<dbReference type="OrthoDB" id="5835829at2759"/>
<dbReference type="EMBL" id="CM017322">
    <property type="protein sequence ID" value="KAE8007849.1"/>
    <property type="molecule type" value="Genomic_DNA"/>
</dbReference>
<organism evidence="1 2">
    <name type="scientific">Carpinus fangiana</name>
    <dbReference type="NCBI Taxonomy" id="176857"/>
    <lineage>
        <taxon>Eukaryota</taxon>
        <taxon>Viridiplantae</taxon>
        <taxon>Streptophyta</taxon>
        <taxon>Embryophyta</taxon>
        <taxon>Tracheophyta</taxon>
        <taxon>Spermatophyta</taxon>
        <taxon>Magnoliopsida</taxon>
        <taxon>eudicotyledons</taxon>
        <taxon>Gunneridae</taxon>
        <taxon>Pentapetalae</taxon>
        <taxon>rosids</taxon>
        <taxon>fabids</taxon>
        <taxon>Fagales</taxon>
        <taxon>Betulaceae</taxon>
        <taxon>Carpinus</taxon>
    </lineage>
</organism>
<accession>A0A5N6QPG3</accession>
<reference evidence="1 2" key="1">
    <citation type="submission" date="2019-06" db="EMBL/GenBank/DDBJ databases">
        <title>A chromosomal-level reference genome of Carpinus fangiana (Coryloideae, Betulaceae).</title>
        <authorList>
            <person name="Yang X."/>
            <person name="Wang Z."/>
            <person name="Zhang L."/>
            <person name="Hao G."/>
            <person name="Liu J."/>
            <person name="Yang Y."/>
        </authorList>
    </citation>
    <scope>NUCLEOTIDE SEQUENCE [LARGE SCALE GENOMIC DNA]</scope>
    <source>
        <strain evidence="1">Cfa_2016G</strain>
        <tissue evidence="1">Leaf</tissue>
    </source>
</reference>
<evidence type="ECO:0000313" key="2">
    <source>
        <dbReference type="Proteomes" id="UP000327013"/>
    </source>
</evidence>
<dbReference type="AlphaFoldDB" id="A0A5N6QPG3"/>
<evidence type="ECO:0000313" key="1">
    <source>
        <dbReference type="EMBL" id="KAE8007849.1"/>
    </source>
</evidence>
<name>A0A5N6QPG3_9ROSI</name>
<sequence length="108" mass="12225">MLGISRAFYNVSSAATWCFFPIGTRTSDTHYPRIRAVPKHFTVPPKWVPFSTKVAYRLFEGKKIFAYAKDNYNVSGVPDGFRVEMVVSRAEAIAVKTSMEVEGEWLKA</sequence>
<gene>
    <name evidence="1" type="ORF">FH972_004412</name>
</gene>
<protein>
    <submittedName>
        <fullName evidence="1">Uncharacterized protein</fullName>
    </submittedName>
</protein>
<keyword evidence="2" id="KW-1185">Reference proteome</keyword>
<proteinExistence type="predicted"/>
<dbReference type="Proteomes" id="UP000327013">
    <property type="component" value="Chromosome 2"/>
</dbReference>